<name>A0A271ITX5_9BACT</name>
<keyword evidence="3" id="KW-1185">Reference proteome</keyword>
<dbReference type="InterPro" id="IPR010131">
    <property type="entry name" value="MdtP/NodT-like"/>
</dbReference>
<dbReference type="EMBL" id="MQWD01000005">
    <property type="protein sequence ID" value="PAP74570.1"/>
    <property type="molecule type" value="Genomic_DNA"/>
</dbReference>
<organism evidence="2 3">
    <name type="scientific">Rubrivirga marina</name>
    <dbReference type="NCBI Taxonomy" id="1196024"/>
    <lineage>
        <taxon>Bacteria</taxon>
        <taxon>Pseudomonadati</taxon>
        <taxon>Rhodothermota</taxon>
        <taxon>Rhodothermia</taxon>
        <taxon>Rhodothermales</taxon>
        <taxon>Rubricoccaceae</taxon>
        <taxon>Rubrivirga</taxon>
    </lineage>
</organism>
<comment type="caution">
    <text evidence="2">The sequence shown here is derived from an EMBL/GenBank/DDBJ whole genome shotgun (WGS) entry which is preliminary data.</text>
</comment>
<dbReference type="GO" id="GO:0015562">
    <property type="term" value="F:efflux transmembrane transporter activity"/>
    <property type="evidence" value="ECO:0007669"/>
    <property type="project" value="InterPro"/>
</dbReference>
<evidence type="ECO:0000256" key="1">
    <source>
        <dbReference type="ARBA" id="ARBA00007613"/>
    </source>
</evidence>
<evidence type="ECO:0008006" key="4">
    <source>
        <dbReference type="Google" id="ProtNLM"/>
    </source>
</evidence>
<dbReference type="PANTHER" id="PTHR30203">
    <property type="entry name" value="OUTER MEMBRANE CATION EFFLUX PROTEIN"/>
    <property type="match status" value="1"/>
</dbReference>
<evidence type="ECO:0000313" key="3">
    <source>
        <dbReference type="Proteomes" id="UP000216339"/>
    </source>
</evidence>
<accession>A0A271ITX5</accession>
<proteinExistence type="inferred from homology"/>
<dbReference type="InterPro" id="IPR003423">
    <property type="entry name" value="OMP_efflux"/>
</dbReference>
<evidence type="ECO:0000313" key="2">
    <source>
        <dbReference type="EMBL" id="PAP74570.1"/>
    </source>
</evidence>
<dbReference type="PANTHER" id="PTHR30203:SF24">
    <property type="entry name" value="BLR4935 PROTEIN"/>
    <property type="match status" value="1"/>
</dbReference>
<dbReference type="RefSeq" id="WP_095512537.1">
    <property type="nucleotide sequence ID" value="NZ_MQWD01000005.1"/>
</dbReference>
<dbReference type="SUPFAM" id="SSF56954">
    <property type="entry name" value="Outer membrane efflux proteins (OEP)"/>
    <property type="match status" value="1"/>
</dbReference>
<dbReference type="Gene3D" id="1.20.1600.10">
    <property type="entry name" value="Outer membrane efflux proteins (OEP)"/>
    <property type="match status" value="1"/>
</dbReference>
<dbReference type="Proteomes" id="UP000216339">
    <property type="component" value="Unassembled WGS sequence"/>
</dbReference>
<reference evidence="2 3" key="1">
    <citation type="submission" date="2016-11" db="EMBL/GenBank/DDBJ databases">
        <title>Study of marine rhodopsin-containing bacteria.</title>
        <authorList>
            <person name="Yoshizawa S."/>
            <person name="Kumagai Y."/>
            <person name="Kogure K."/>
        </authorList>
    </citation>
    <scope>NUCLEOTIDE SEQUENCE [LARGE SCALE GENOMIC DNA]</scope>
    <source>
        <strain evidence="2 3">SAORIC-28</strain>
    </source>
</reference>
<dbReference type="Pfam" id="PF02321">
    <property type="entry name" value="OEP"/>
    <property type="match status" value="1"/>
</dbReference>
<dbReference type="AlphaFoldDB" id="A0A271ITX5"/>
<protein>
    <recommendedName>
        <fullName evidence="4">Transporter</fullName>
    </recommendedName>
</protein>
<gene>
    <name evidence="2" type="ORF">BSZ37_20540</name>
</gene>
<sequence length="475" mass="48645">MIATALVLVWLALLGAWAAVGRSLGPRPAAGARRVLPLVVATVASAATAQPVDSLAVDSVAVELAVPPPVPVDPAGVRRVTLAEALALAAETSPALALARADVAEAEGRALQTTLRPNPTVSGELIPLAPLGGGPFDVEATVGASLYLERPSLREARLDAATGATRAAEARVEAEALRLRADVARAYVEAAVAEARTATLAEVAAVVREAVRSAEFRYAEGELSGFSLRRLRVEQARYETALAEAALDGALARRQLSALALSPEALADGAVLAPAETLTGPAPSVLVTDALAAAARPEVLAARAELEAALAGVEAVRLGARPAPTVSAGLTRQPGGGVGPAVGVSLPLALYDRREGDVQAALARVEGARARLALAERAVQADVRRAFEAFDARRQRAALLRGGLLDGADDLLRIARVAYGLDEISLVELLDATDAYREARVAVAAAEAAAALAYLDLRRAAGGALPALTLTPRTP</sequence>
<comment type="similarity">
    <text evidence="1">Belongs to the outer membrane factor (OMF) (TC 1.B.17) family.</text>
</comment>